<gene>
    <name evidence="1" type="ORF">R3W88_007871</name>
</gene>
<accession>A0AAV9M9Q8</accession>
<proteinExistence type="predicted"/>
<reference evidence="1 2" key="1">
    <citation type="submission" date="2023-10" db="EMBL/GenBank/DDBJ databases">
        <title>Genome-Wide Identification Analysis in wild type Solanum Pinnatisectum Reveals Some Genes Defensing Phytophthora Infestans.</title>
        <authorList>
            <person name="Sun C."/>
        </authorList>
    </citation>
    <scope>NUCLEOTIDE SEQUENCE [LARGE SCALE GENOMIC DNA]</scope>
    <source>
        <strain evidence="1">LQN</strain>
        <tissue evidence="1">Leaf</tissue>
    </source>
</reference>
<dbReference type="Gene3D" id="2.40.70.10">
    <property type="entry name" value="Acid Proteases"/>
    <property type="match status" value="1"/>
</dbReference>
<dbReference type="PANTHER" id="PTHR33067:SF9">
    <property type="entry name" value="RNA-DIRECTED DNA POLYMERASE"/>
    <property type="match status" value="1"/>
</dbReference>
<name>A0AAV9M9Q8_9SOLN</name>
<protein>
    <submittedName>
        <fullName evidence="1">Uncharacterized protein</fullName>
    </submittedName>
</protein>
<dbReference type="Proteomes" id="UP001311915">
    <property type="component" value="Unassembled WGS sequence"/>
</dbReference>
<evidence type="ECO:0000313" key="1">
    <source>
        <dbReference type="EMBL" id="KAK4733610.1"/>
    </source>
</evidence>
<dbReference type="InterPro" id="IPR021109">
    <property type="entry name" value="Peptidase_aspartic_dom_sf"/>
</dbReference>
<organism evidence="1 2">
    <name type="scientific">Solanum pinnatisectum</name>
    <name type="common">tansyleaf nightshade</name>
    <dbReference type="NCBI Taxonomy" id="50273"/>
    <lineage>
        <taxon>Eukaryota</taxon>
        <taxon>Viridiplantae</taxon>
        <taxon>Streptophyta</taxon>
        <taxon>Embryophyta</taxon>
        <taxon>Tracheophyta</taxon>
        <taxon>Spermatophyta</taxon>
        <taxon>Magnoliopsida</taxon>
        <taxon>eudicotyledons</taxon>
        <taxon>Gunneridae</taxon>
        <taxon>Pentapetalae</taxon>
        <taxon>asterids</taxon>
        <taxon>lamiids</taxon>
        <taxon>Solanales</taxon>
        <taxon>Solanaceae</taxon>
        <taxon>Solanoideae</taxon>
        <taxon>Solaneae</taxon>
        <taxon>Solanum</taxon>
    </lineage>
</organism>
<dbReference type="EMBL" id="JAWPEI010000002">
    <property type="protein sequence ID" value="KAK4733610.1"/>
    <property type="molecule type" value="Genomic_DNA"/>
</dbReference>
<sequence length="175" mass="19700">MLKQLSINDPLIEALEQMPGYAKFMNDLVTNKRVVSFENDERMQHYSATATRSLVQKKKDPGAFTIPCTIGVIHFLNGLCDLGANINLMPLSIYKKLGVGALKLTAMRLLMADRTVKRPTGVLQDVLVKVESFIFRVDFVILDCEVDFEVPVILGRPFLSTGRTLFDMDRGLMKF</sequence>
<dbReference type="PANTHER" id="PTHR33067">
    <property type="entry name" value="RNA-DIRECTED DNA POLYMERASE-RELATED"/>
    <property type="match status" value="1"/>
</dbReference>
<dbReference type="AlphaFoldDB" id="A0AAV9M9Q8"/>
<dbReference type="CDD" id="cd00303">
    <property type="entry name" value="retropepsin_like"/>
    <property type="match status" value="1"/>
</dbReference>
<keyword evidence="2" id="KW-1185">Reference proteome</keyword>
<evidence type="ECO:0000313" key="2">
    <source>
        <dbReference type="Proteomes" id="UP001311915"/>
    </source>
</evidence>
<comment type="caution">
    <text evidence="1">The sequence shown here is derived from an EMBL/GenBank/DDBJ whole genome shotgun (WGS) entry which is preliminary data.</text>
</comment>